<evidence type="ECO:0000313" key="13">
    <source>
        <dbReference type="Proteomes" id="UP000070107"/>
    </source>
</evidence>
<feature type="domain" description="Enolpyruvate transferase" evidence="11">
    <location>
        <begin position="15"/>
        <end position="435"/>
    </location>
</feature>
<dbReference type="GO" id="GO:0005737">
    <property type="term" value="C:cytoplasm"/>
    <property type="evidence" value="ECO:0007669"/>
    <property type="project" value="UniProtKB-SubCell"/>
</dbReference>
<dbReference type="GO" id="GO:0009073">
    <property type="term" value="P:aromatic amino acid family biosynthetic process"/>
    <property type="evidence" value="ECO:0007669"/>
    <property type="project" value="UniProtKB-KW"/>
</dbReference>
<evidence type="ECO:0000256" key="8">
    <source>
        <dbReference type="ARBA" id="ARBA00044633"/>
    </source>
</evidence>
<protein>
    <recommendedName>
        <fullName evidence="9">3-phosphoshikimate 1-carboxyvinyltransferase</fullName>
        <ecNumber evidence="9">2.5.1.19</ecNumber>
    </recommendedName>
    <alternativeName>
        <fullName evidence="9">5-enolpyruvylshikimate-3-phosphate synthase</fullName>
        <shortName evidence="9">EPSP synthase</shortName>
        <shortName evidence="9">EPSPS</shortName>
    </alternativeName>
</protein>
<dbReference type="PROSITE" id="PS00885">
    <property type="entry name" value="EPSP_SYNTHASE_2"/>
    <property type="match status" value="1"/>
</dbReference>
<comment type="subunit">
    <text evidence="9">Monomer.</text>
</comment>
<evidence type="ECO:0000313" key="12">
    <source>
        <dbReference type="EMBL" id="KXF79000.1"/>
    </source>
</evidence>
<evidence type="ECO:0000256" key="9">
    <source>
        <dbReference type="HAMAP-Rule" id="MF_00210"/>
    </source>
</evidence>
<dbReference type="HAMAP" id="MF_00210">
    <property type="entry name" value="EPSP_synth"/>
    <property type="match status" value="1"/>
</dbReference>
<dbReference type="UniPathway" id="UPA00053">
    <property type="reaction ID" value="UER00089"/>
</dbReference>
<evidence type="ECO:0000259" key="11">
    <source>
        <dbReference type="Pfam" id="PF00275"/>
    </source>
</evidence>
<dbReference type="PROSITE" id="PS00104">
    <property type="entry name" value="EPSP_SYNTHASE_1"/>
    <property type="match status" value="1"/>
</dbReference>
<feature type="binding site" evidence="9">
    <location>
        <position position="29"/>
    </location>
    <ligand>
        <name>3-phosphoshikimate</name>
        <dbReference type="ChEBI" id="CHEBI:145989"/>
    </ligand>
</feature>
<dbReference type="FunFam" id="3.65.10.10:FF:000005">
    <property type="entry name" value="3-phosphoshikimate 1-carboxyvinyltransferase"/>
    <property type="match status" value="1"/>
</dbReference>
<feature type="binding site" evidence="9">
    <location>
        <position position="175"/>
    </location>
    <ligand>
        <name>3-phosphoshikimate</name>
        <dbReference type="ChEBI" id="CHEBI:145989"/>
    </ligand>
</feature>
<keyword evidence="5 9" id="KW-0028">Amino-acid biosynthesis</keyword>
<feature type="compositionally biased region" description="Basic and acidic residues" evidence="10">
    <location>
        <begin position="14"/>
        <end position="25"/>
    </location>
</feature>
<dbReference type="PANTHER" id="PTHR21090:SF5">
    <property type="entry name" value="PENTAFUNCTIONAL AROM POLYPEPTIDE"/>
    <property type="match status" value="1"/>
</dbReference>
<comment type="caution">
    <text evidence="9">Lacks conserved residue(s) required for the propagation of feature annotation.</text>
</comment>
<evidence type="ECO:0000256" key="7">
    <source>
        <dbReference type="ARBA" id="ARBA00023141"/>
    </source>
</evidence>
<name>A0A135I0M0_9HYPH</name>
<dbReference type="GO" id="GO:0003866">
    <property type="term" value="F:3-phosphoshikimate 1-carboxyvinyltransferase activity"/>
    <property type="evidence" value="ECO:0007669"/>
    <property type="project" value="UniProtKB-UniRule"/>
</dbReference>
<reference evidence="12 13" key="1">
    <citation type="submission" date="2015-11" db="EMBL/GenBank/DDBJ databases">
        <title>Draft genome sequence of Paramesorhizobium deserti A-3-E, a strain highly resistant to diverse beta-lactam antibiotics.</title>
        <authorList>
            <person name="Lv R."/>
            <person name="Yang X."/>
            <person name="Fang N."/>
            <person name="Guo J."/>
            <person name="Luo X."/>
            <person name="Peng F."/>
            <person name="Yang R."/>
            <person name="Cui Y."/>
            <person name="Fang C."/>
            <person name="Song Y."/>
        </authorList>
    </citation>
    <scope>NUCLEOTIDE SEQUENCE [LARGE SCALE GENOMIC DNA]</scope>
    <source>
        <strain evidence="12 13">A-3-E</strain>
    </source>
</reference>
<dbReference type="FunFam" id="3.65.10.10:FF:000006">
    <property type="entry name" value="3-phosphoshikimate 1-carboxyvinyltransferase"/>
    <property type="match status" value="1"/>
</dbReference>
<organism evidence="12 13">
    <name type="scientific">Paramesorhizobium deserti</name>
    <dbReference type="NCBI Taxonomy" id="1494590"/>
    <lineage>
        <taxon>Bacteria</taxon>
        <taxon>Pseudomonadati</taxon>
        <taxon>Pseudomonadota</taxon>
        <taxon>Alphaproteobacteria</taxon>
        <taxon>Hyphomicrobiales</taxon>
        <taxon>Phyllobacteriaceae</taxon>
        <taxon>Paramesorhizobium</taxon>
    </lineage>
</organism>
<dbReference type="Gene3D" id="3.65.10.10">
    <property type="entry name" value="Enolpyruvate transferase domain"/>
    <property type="match status" value="2"/>
</dbReference>
<evidence type="ECO:0000256" key="5">
    <source>
        <dbReference type="ARBA" id="ARBA00022605"/>
    </source>
</evidence>
<evidence type="ECO:0000256" key="3">
    <source>
        <dbReference type="ARBA" id="ARBA00009948"/>
    </source>
</evidence>
<dbReference type="InterPro" id="IPR006264">
    <property type="entry name" value="EPSP_synthase"/>
</dbReference>
<evidence type="ECO:0000256" key="2">
    <source>
        <dbReference type="ARBA" id="ARBA00004811"/>
    </source>
</evidence>
<keyword evidence="13" id="KW-1185">Reference proteome</keyword>
<dbReference type="PANTHER" id="PTHR21090">
    <property type="entry name" value="AROM/DEHYDROQUINATE SYNTHASE"/>
    <property type="match status" value="1"/>
</dbReference>
<feature type="binding site" evidence="9">
    <location>
        <position position="353"/>
    </location>
    <ligand>
        <name>3-phosphoshikimate</name>
        <dbReference type="ChEBI" id="CHEBI:145989"/>
    </ligand>
</feature>
<comment type="similarity">
    <text evidence="3 9">Belongs to the EPSP synthase family.</text>
</comment>
<dbReference type="InterPro" id="IPR036968">
    <property type="entry name" value="Enolpyruvate_Tfrase_sf"/>
</dbReference>
<evidence type="ECO:0000256" key="4">
    <source>
        <dbReference type="ARBA" id="ARBA00022490"/>
    </source>
</evidence>
<dbReference type="EMBL" id="LNTU01000001">
    <property type="protein sequence ID" value="KXF79000.1"/>
    <property type="molecule type" value="Genomic_DNA"/>
</dbReference>
<comment type="subcellular location">
    <subcellularLocation>
        <location evidence="9">Cytoplasm</location>
    </subcellularLocation>
</comment>
<dbReference type="GO" id="GO:0009423">
    <property type="term" value="P:chorismate biosynthetic process"/>
    <property type="evidence" value="ECO:0007669"/>
    <property type="project" value="UniProtKB-UniRule"/>
</dbReference>
<feature type="binding site" evidence="9">
    <location>
        <position position="175"/>
    </location>
    <ligand>
        <name>phosphoenolpyruvate</name>
        <dbReference type="ChEBI" id="CHEBI:58702"/>
    </ligand>
</feature>
<feature type="binding site" evidence="9">
    <location>
        <position position="402"/>
    </location>
    <ligand>
        <name>phosphoenolpyruvate</name>
        <dbReference type="ChEBI" id="CHEBI:58702"/>
    </ligand>
</feature>
<dbReference type="PIRSF" id="PIRSF000505">
    <property type="entry name" value="EPSPS"/>
    <property type="match status" value="1"/>
</dbReference>
<evidence type="ECO:0000256" key="6">
    <source>
        <dbReference type="ARBA" id="ARBA00022679"/>
    </source>
</evidence>
<sequence>MSHSASPRPATAHRSRDLTGDIRIPGDKSISHRSFMFGGLASGETRITGLLEGEDVINTGRAMQAMGARIKKDGDTWIIQGTGNGCLLKPEAPLDFGNAGTGARLTMGLVGTYDMETTFIGDASLSKRPMGRVLNPLREMGVQVKAAEGDRMPLTLHGPKVAAPITYRVPMASAQVKSAVLLAGLNTPGITTVIEPVMTRDHTEKMLAGFGADLTVETNREGVRHIRIVGQGELKGQTIDVPGDPSSTAFPLMAALLVPGSDVTIRNVLMNPTRTGLILTLQEMGANIDILNARLAGGEDVADLRVRASELKGVSVPPERAPSMIDEYPVLAVAAAFAEGETIMDGLEELRVKESDRLSAVADGLKANGVDCTEGEASLTVRGIPGGKGLGGGTVATHLDHRIAMSFLVMGLAAEKPVTIDDSAMIATSFPEFMDLMAGLGAKIERS</sequence>
<feature type="binding site" evidence="9">
    <location>
        <position position="33"/>
    </location>
    <ligand>
        <name>3-phosphoshikimate</name>
        <dbReference type="ChEBI" id="CHEBI:145989"/>
    </ligand>
</feature>
<dbReference type="SUPFAM" id="SSF55205">
    <property type="entry name" value="EPT/RTPC-like"/>
    <property type="match status" value="1"/>
</dbReference>
<dbReference type="InterPro" id="IPR013792">
    <property type="entry name" value="RNA3'P_cycl/enolpyr_Trfase_a/b"/>
</dbReference>
<comment type="caution">
    <text evidence="12">The sequence shown here is derived from an EMBL/GenBank/DDBJ whole genome shotgun (WGS) entry which is preliminary data.</text>
</comment>
<accession>A0A135I0M0</accession>
<feature type="region of interest" description="Disordered" evidence="10">
    <location>
        <begin position="1"/>
        <end position="25"/>
    </location>
</feature>
<dbReference type="Pfam" id="PF00275">
    <property type="entry name" value="EPSP_synthase"/>
    <property type="match status" value="1"/>
</dbReference>
<comment type="function">
    <text evidence="1 9">Catalyzes the transfer of the enolpyruvyl moiety of phosphoenolpyruvate (PEP) to the 5-hydroxyl of shikimate-3-phosphate (S3P) to produce enolpyruvyl shikimate-3-phosphate and inorganic phosphate.</text>
</comment>
<dbReference type="AlphaFoldDB" id="A0A135I0M0"/>
<dbReference type="STRING" id="1494590.ATN84_04450"/>
<feature type="binding site" evidence="9">
    <location>
        <position position="357"/>
    </location>
    <ligand>
        <name>phosphoenolpyruvate</name>
        <dbReference type="ChEBI" id="CHEBI:58702"/>
    </ligand>
</feature>
<dbReference type="GO" id="GO:0008652">
    <property type="term" value="P:amino acid biosynthetic process"/>
    <property type="evidence" value="ECO:0007669"/>
    <property type="project" value="UniProtKB-KW"/>
</dbReference>
<evidence type="ECO:0000256" key="10">
    <source>
        <dbReference type="SAM" id="MobiDB-lite"/>
    </source>
</evidence>
<feature type="active site" description="Proton acceptor" evidence="9">
    <location>
        <position position="326"/>
    </location>
</feature>
<gene>
    <name evidence="9" type="primary">aroA</name>
    <name evidence="12" type="ORF">ATN84_04450</name>
</gene>
<feature type="binding site" evidence="9">
    <location>
        <position position="128"/>
    </location>
    <ligand>
        <name>phosphoenolpyruvate</name>
        <dbReference type="ChEBI" id="CHEBI:58702"/>
    </ligand>
</feature>
<feature type="binding site" evidence="9">
    <location>
        <position position="326"/>
    </location>
    <ligand>
        <name>3-phosphoshikimate</name>
        <dbReference type="ChEBI" id="CHEBI:145989"/>
    </ligand>
</feature>
<feature type="binding site" evidence="9">
    <location>
        <position position="100"/>
    </location>
    <ligand>
        <name>phosphoenolpyruvate</name>
        <dbReference type="ChEBI" id="CHEBI:58702"/>
    </ligand>
</feature>
<feature type="binding site" evidence="9">
    <location>
        <position position="28"/>
    </location>
    <ligand>
        <name>phosphoenolpyruvate</name>
        <dbReference type="ChEBI" id="CHEBI:58702"/>
    </ligand>
</feature>
<dbReference type="CDD" id="cd01556">
    <property type="entry name" value="EPSP_synthase"/>
    <property type="match status" value="1"/>
</dbReference>
<dbReference type="RefSeq" id="WP_068880270.1">
    <property type="nucleotide sequence ID" value="NZ_LNTU01000001.1"/>
</dbReference>
<dbReference type="InterPro" id="IPR023193">
    <property type="entry name" value="EPSP_synthase_CS"/>
</dbReference>
<feature type="binding site" evidence="9">
    <location>
        <position position="173"/>
    </location>
    <ligand>
        <name>3-phosphoshikimate</name>
        <dbReference type="ChEBI" id="CHEBI:145989"/>
    </ligand>
</feature>
<dbReference type="NCBIfam" id="TIGR01356">
    <property type="entry name" value="aroA"/>
    <property type="match status" value="1"/>
</dbReference>
<keyword evidence="4 9" id="KW-0963">Cytoplasm</keyword>
<dbReference type="InterPro" id="IPR001986">
    <property type="entry name" value="Enolpyruvate_Tfrase_dom"/>
</dbReference>
<proteinExistence type="inferred from homology"/>
<comment type="catalytic activity">
    <reaction evidence="8">
        <text>3-phosphoshikimate + phosphoenolpyruvate = 5-O-(1-carboxyvinyl)-3-phosphoshikimate + phosphate</text>
        <dbReference type="Rhea" id="RHEA:21256"/>
        <dbReference type="ChEBI" id="CHEBI:43474"/>
        <dbReference type="ChEBI" id="CHEBI:57701"/>
        <dbReference type="ChEBI" id="CHEBI:58702"/>
        <dbReference type="ChEBI" id="CHEBI:145989"/>
        <dbReference type="EC" id="2.5.1.19"/>
    </reaction>
    <physiologicalReaction direction="left-to-right" evidence="8">
        <dbReference type="Rhea" id="RHEA:21257"/>
    </physiologicalReaction>
</comment>
<dbReference type="Proteomes" id="UP000070107">
    <property type="component" value="Unassembled WGS sequence"/>
</dbReference>
<keyword evidence="7 9" id="KW-0057">Aromatic amino acid biosynthesis</keyword>
<dbReference type="EC" id="2.5.1.19" evidence="9"/>
<keyword evidence="6 9" id="KW-0808">Transferase</keyword>
<comment type="pathway">
    <text evidence="2 9">Metabolic intermediate biosynthesis; chorismate biosynthesis; chorismate from D-erythrose 4-phosphate and phosphoenolpyruvate: step 6/7.</text>
</comment>
<dbReference type="OrthoDB" id="9809920at2"/>
<evidence type="ECO:0000256" key="1">
    <source>
        <dbReference type="ARBA" id="ARBA00002174"/>
    </source>
</evidence>
<feature type="binding site" evidence="9">
    <location>
        <position position="28"/>
    </location>
    <ligand>
        <name>3-phosphoshikimate</name>
        <dbReference type="ChEBI" id="CHEBI:145989"/>
    </ligand>
</feature>